<dbReference type="EC" id="1.3.99.-" evidence="14 15"/>
<proteinExistence type="inferred from homology"/>
<dbReference type="HAMAP" id="MF_02239">
    <property type="entry name" value="HemJ"/>
    <property type="match status" value="1"/>
</dbReference>
<keyword evidence="5 14" id="KW-1003">Cell membrane</keyword>
<feature type="binding site" description="axial binding residue" evidence="14">
    <location>
        <position position="10"/>
    </location>
    <ligand>
        <name>heme</name>
        <dbReference type="ChEBI" id="CHEBI:30413"/>
    </ligand>
    <ligandPart>
        <name>Fe</name>
        <dbReference type="ChEBI" id="CHEBI:18248"/>
    </ligandPart>
</feature>
<gene>
    <name evidence="16" type="ORF">NU887_12855</name>
</gene>
<feature type="transmembrane region" description="Helical" evidence="14">
    <location>
        <begin position="150"/>
        <end position="171"/>
    </location>
</feature>
<evidence type="ECO:0000256" key="7">
    <source>
        <dbReference type="ARBA" id="ARBA00022692"/>
    </source>
</evidence>
<dbReference type="Pfam" id="PF03653">
    <property type="entry name" value="UPF0093"/>
    <property type="match status" value="1"/>
</dbReference>
<evidence type="ECO:0000256" key="12">
    <source>
        <dbReference type="ARBA" id="ARBA00023136"/>
    </source>
</evidence>
<evidence type="ECO:0000256" key="15">
    <source>
        <dbReference type="PIRNR" id="PIRNR004638"/>
    </source>
</evidence>
<dbReference type="PIRSF" id="PIRSF004638">
    <property type="entry name" value="UCP004638"/>
    <property type="match status" value="1"/>
</dbReference>
<dbReference type="InterPro" id="IPR005265">
    <property type="entry name" value="HemJ-like"/>
</dbReference>
<feature type="transmembrane region" description="Helical" evidence="14">
    <location>
        <begin position="86"/>
        <end position="105"/>
    </location>
</feature>
<sequence>MAFEYIKALHIIFVTTWFAGLFYIVRLFIYQTEALEKPEEERRILAPQLNLMANRLWYIITWPSAILTLIFGFWVFYFRWGYIQSGFMQAKLGFVLVLYIYHFICHKIYKDLQEGKTKWSSTQLRMWNEVATVLLFAIVFLIVLKSLISIVWGIGGLLILSITMMLGIKWYKKVREKNQSKN</sequence>
<evidence type="ECO:0000256" key="5">
    <source>
        <dbReference type="ARBA" id="ARBA00022475"/>
    </source>
</evidence>
<dbReference type="GO" id="GO:0070818">
    <property type="term" value="F:protoporphyrinogen oxidase activity"/>
    <property type="evidence" value="ECO:0007669"/>
    <property type="project" value="UniProtKB-UniRule"/>
</dbReference>
<accession>A0A9X2P9K7</accession>
<dbReference type="PANTHER" id="PTHR40255:SF1">
    <property type="entry name" value="PROTOPORPHYRINOGEN IX OXIDASE"/>
    <property type="match status" value="1"/>
</dbReference>
<feature type="transmembrane region" description="Helical" evidence="14">
    <location>
        <begin position="6"/>
        <end position="29"/>
    </location>
</feature>
<dbReference type="Proteomes" id="UP001142175">
    <property type="component" value="Unassembled WGS sequence"/>
</dbReference>
<comment type="subunit">
    <text evidence="14">Homodimer.</text>
</comment>
<evidence type="ECO:0000256" key="3">
    <source>
        <dbReference type="ARBA" id="ARBA00006501"/>
    </source>
</evidence>
<evidence type="ECO:0000256" key="13">
    <source>
        <dbReference type="ARBA" id="ARBA00048390"/>
    </source>
</evidence>
<reference evidence="16" key="1">
    <citation type="submission" date="2022-08" db="EMBL/GenBank/DDBJ databases">
        <authorList>
            <person name="Zhang D."/>
        </authorList>
    </citation>
    <scope>NUCLEOTIDE SEQUENCE</scope>
    <source>
        <strain evidence="16">XJ19-11</strain>
    </source>
</reference>
<evidence type="ECO:0000256" key="8">
    <source>
        <dbReference type="ARBA" id="ARBA00022723"/>
    </source>
</evidence>
<keyword evidence="11 14" id="KW-0408">Iron</keyword>
<keyword evidence="10 14" id="KW-0560">Oxidoreductase</keyword>
<evidence type="ECO:0000256" key="6">
    <source>
        <dbReference type="ARBA" id="ARBA00022617"/>
    </source>
</evidence>
<comment type="similarity">
    <text evidence="3 14 15">Belongs to the HemJ family.</text>
</comment>
<evidence type="ECO:0000256" key="9">
    <source>
        <dbReference type="ARBA" id="ARBA00022989"/>
    </source>
</evidence>
<evidence type="ECO:0000256" key="2">
    <source>
        <dbReference type="ARBA" id="ARBA00005073"/>
    </source>
</evidence>
<evidence type="ECO:0000313" key="16">
    <source>
        <dbReference type="EMBL" id="MCR9015927.1"/>
    </source>
</evidence>
<dbReference type="AlphaFoldDB" id="A0A9X2P9K7"/>
<dbReference type="PANTHER" id="PTHR40255">
    <property type="entry name" value="UPF0093 MEMBRANE PROTEIN SLR1790"/>
    <property type="match status" value="1"/>
</dbReference>
<dbReference type="GO" id="GO:0046872">
    <property type="term" value="F:metal ion binding"/>
    <property type="evidence" value="ECO:0007669"/>
    <property type="project" value="UniProtKB-UniRule"/>
</dbReference>
<evidence type="ECO:0000256" key="4">
    <source>
        <dbReference type="ARBA" id="ARBA00017504"/>
    </source>
</evidence>
<keyword evidence="12 14" id="KW-0472">Membrane</keyword>
<dbReference type="RefSeq" id="WP_258423789.1">
    <property type="nucleotide sequence ID" value="NZ_JANSUY010000011.1"/>
</dbReference>
<dbReference type="GO" id="GO:0006782">
    <property type="term" value="P:protoporphyrinogen IX biosynthetic process"/>
    <property type="evidence" value="ECO:0007669"/>
    <property type="project" value="UniProtKB-UniRule"/>
</dbReference>
<name>A0A9X2P9K7_9BACT</name>
<comment type="subcellular location">
    <subcellularLocation>
        <location evidence="1 14">Cell membrane</location>
        <topology evidence="1 14">Multi-pass membrane protein</topology>
    </subcellularLocation>
</comment>
<comment type="catalytic activity">
    <reaction evidence="13 14 15">
        <text>protoporphyrinogen IX + 3 A = protoporphyrin IX + 3 AH2</text>
        <dbReference type="Rhea" id="RHEA:62000"/>
        <dbReference type="ChEBI" id="CHEBI:13193"/>
        <dbReference type="ChEBI" id="CHEBI:17499"/>
        <dbReference type="ChEBI" id="CHEBI:57306"/>
        <dbReference type="ChEBI" id="CHEBI:57307"/>
    </reaction>
</comment>
<feature type="transmembrane region" description="Helical" evidence="14">
    <location>
        <begin position="126"/>
        <end position="144"/>
    </location>
</feature>
<dbReference type="GO" id="GO:0005886">
    <property type="term" value="C:plasma membrane"/>
    <property type="evidence" value="ECO:0007669"/>
    <property type="project" value="UniProtKB-SubCell"/>
</dbReference>
<keyword evidence="6 14" id="KW-0349">Heme</keyword>
<comment type="caution">
    <text evidence="16">The sequence shown here is derived from an EMBL/GenBank/DDBJ whole genome shotgun (WGS) entry which is preliminary data.</text>
</comment>
<organism evidence="16 17">
    <name type="scientific">Aquiflexum gelatinilyticum</name>
    <dbReference type="NCBI Taxonomy" id="2961943"/>
    <lineage>
        <taxon>Bacteria</taxon>
        <taxon>Pseudomonadati</taxon>
        <taxon>Bacteroidota</taxon>
        <taxon>Cytophagia</taxon>
        <taxon>Cytophagales</taxon>
        <taxon>Cyclobacteriaceae</taxon>
        <taxon>Aquiflexum</taxon>
    </lineage>
</organism>
<evidence type="ECO:0000256" key="1">
    <source>
        <dbReference type="ARBA" id="ARBA00004651"/>
    </source>
</evidence>
<keyword evidence="7 14" id="KW-0812">Transmembrane</keyword>
<feature type="transmembrane region" description="Helical" evidence="14">
    <location>
        <begin position="56"/>
        <end position="80"/>
    </location>
</feature>
<evidence type="ECO:0000256" key="11">
    <source>
        <dbReference type="ARBA" id="ARBA00023004"/>
    </source>
</evidence>
<comment type="cofactor">
    <cofactor evidence="14 15">
        <name>heme b</name>
        <dbReference type="ChEBI" id="CHEBI:60344"/>
    </cofactor>
    <text evidence="14 15">Binds 1 heme b (iron(II)-protoporphyrin IX) group per subunit.</text>
</comment>
<evidence type="ECO:0000256" key="14">
    <source>
        <dbReference type="HAMAP-Rule" id="MF_02239"/>
    </source>
</evidence>
<dbReference type="EMBL" id="JANSUY010000011">
    <property type="protein sequence ID" value="MCR9015927.1"/>
    <property type="molecule type" value="Genomic_DNA"/>
</dbReference>
<keyword evidence="8 14" id="KW-0479">Metal-binding</keyword>
<feature type="binding site" description="axial binding residue" evidence="14">
    <location>
        <position position="91"/>
    </location>
    <ligand>
        <name>heme</name>
        <dbReference type="ChEBI" id="CHEBI:30413"/>
    </ligand>
    <ligandPart>
        <name>Fe</name>
        <dbReference type="ChEBI" id="CHEBI:18248"/>
    </ligandPart>
</feature>
<keyword evidence="17" id="KW-1185">Reference proteome</keyword>
<keyword evidence="9 14" id="KW-1133">Transmembrane helix</keyword>
<comment type="pathway">
    <text evidence="2 14 15">Porphyrin-containing compound metabolism; protoporphyrin-IX biosynthesis; protoporphyrin-IX from protoporphyrinogen-IX: step 1/1.</text>
</comment>
<evidence type="ECO:0000256" key="10">
    <source>
        <dbReference type="ARBA" id="ARBA00023002"/>
    </source>
</evidence>
<comment type="function">
    <text evidence="14 15">Catalyzes the oxidation of protoporphyrinogen IX to protoporphyrin IX.</text>
</comment>
<evidence type="ECO:0000313" key="17">
    <source>
        <dbReference type="Proteomes" id="UP001142175"/>
    </source>
</evidence>
<protein>
    <recommendedName>
        <fullName evidence="4 14">Protoporphyrinogen IX oxidase</fullName>
        <shortName evidence="14">PPO</shortName>
        <ecNumber evidence="14 15">1.3.99.-</ecNumber>
    </recommendedName>
</protein>